<dbReference type="Proteomes" id="UP001292094">
    <property type="component" value="Unassembled WGS sequence"/>
</dbReference>
<reference evidence="2" key="1">
    <citation type="submission" date="2023-11" db="EMBL/GenBank/DDBJ databases">
        <title>Genome assemblies of two species of porcelain crab, Petrolisthes cinctipes and Petrolisthes manimaculis (Anomura: Porcellanidae).</title>
        <authorList>
            <person name="Angst P."/>
        </authorList>
    </citation>
    <scope>NUCLEOTIDE SEQUENCE</scope>
    <source>
        <strain evidence="2">PB745_02</strain>
        <tissue evidence="2">Gill</tissue>
    </source>
</reference>
<sequence length="574" mass="63113">MESSNNEAEYVEVVWQGSKADRVNRAPEGENQEYGFASPNFVCFTSTSAAFRRCITKPYWQGFARSSFARGSALLLLALLTPDHADLFSTDVRAKVVTREAVSLLAEVWDKCHNNEEKMMHGLRMALEDLSPIQVKNAMFMFKSLGDILLEDTPSITKQIVQDNTEPNQGVSTDPIPEIIIHQHQDFADPNQEVIFESNPVELHSTLVTSESIQPFYSECLTFTKLAIPEITTPSFGAVIVPLLSGTPEVSSDEILLGLNWSSSCDIKVTENRDPKARKRLVVVLEVDEEGVGVSEIYDVHLQFNCSEDVCFLSVQGQDVSDVTISKTRCSLSCNVKRLLKGEPLGLEMTLSEKMTHTGGSQSAENDTEENQPPMIVTETQSPVTVTQNQSSVTVTDPMTVSENHPSVTVSENHPSVTVTENHPSVTVTENQPSVTVTENQPSVTVPENQPTVTENHPSVTVPENYPFVTVPENQPSVAVIENHPFVTVPENQPSVAVIENHPFVTVPENQPSVAVIENHPFVTVPENQPSVAVIENHPFVTVTENQPSVAVTDLVTLTENQHPTTVTENQPLM</sequence>
<evidence type="ECO:0000256" key="1">
    <source>
        <dbReference type="SAM" id="MobiDB-lite"/>
    </source>
</evidence>
<comment type="caution">
    <text evidence="2">The sequence shown here is derived from an EMBL/GenBank/DDBJ whole genome shotgun (WGS) entry which is preliminary data.</text>
</comment>
<proteinExistence type="predicted"/>
<dbReference type="AlphaFoldDB" id="A0AAE1NSX1"/>
<evidence type="ECO:0000313" key="3">
    <source>
        <dbReference type="Proteomes" id="UP001292094"/>
    </source>
</evidence>
<accession>A0AAE1NSX1</accession>
<keyword evidence="3" id="KW-1185">Reference proteome</keyword>
<name>A0AAE1NSX1_9EUCA</name>
<evidence type="ECO:0000313" key="2">
    <source>
        <dbReference type="EMBL" id="KAK4295603.1"/>
    </source>
</evidence>
<protein>
    <submittedName>
        <fullName evidence="2">Uncharacterized protein</fullName>
    </submittedName>
</protein>
<dbReference type="EMBL" id="JAWZYT010004045">
    <property type="protein sequence ID" value="KAK4295603.1"/>
    <property type="molecule type" value="Genomic_DNA"/>
</dbReference>
<organism evidence="2 3">
    <name type="scientific">Petrolisthes manimaculis</name>
    <dbReference type="NCBI Taxonomy" id="1843537"/>
    <lineage>
        <taxon>Eukaryota</taxon>
        <taxon>Metazoa</taxon>
        <taxon>Ecdysozoa</taxon>
        <taxon>Arthropoda</taxon>
        <taxon>Crustacea</taxon>
        <taxon>Multicrustacea</taxon>
        <taxon>Malacostraca</taxon>
        <taxon>Eumalacostraca</taxon>
        <taxon>Eucarida</taxon>
        <taxon>Decapoda</taxon>
        <taxon>Pleocyemata</taxon>
        <taxon>Anomura</taxon>
        <taxon>Galatheoidea</taxon>
        <taxon>Porcellanidae</taxon>
        <taxon>Petrolisthes</taxon>
    </lineage>
</organism>
<gene>
    <name evidence="2" type="ORF">Pmani_031846</name>
</gene>
<feature type="region of interest" description="Disordered" evidence="1">
    <location>
        <begin position="398"/>
        <end position="424"/>
    </location>
</feature>